<keyword evidence="2" id="KW-0472">Membrane</keyword>
<proteinExistence type="predicted"/>
<dbReference type="PANTHER" id="PTHR35792:SF1">
    <property type="entry name" value="SLL0268 PROTEIN"/>
    <property type="match status" value="1"/>
</dbReference>
<feature type="region of interest" description="Disordered" evidence="1">
    <location>
        <begin position="113"/>
        <end position="164"/>
    </location>
</feature>
<feature type="transmembrane region" description="Helical" evidence="2">
    <location>
        <begin position="9"/>
        <end position="28"/>
    </location>
</feature>
<dbReference type="EMBL" id="JAGDEL010000012">
    <property type="protein sequence ID" value="MBO1513211.1"/>
    <property type="molecule type" value="Genomic_DNA"/>
</dbReference>
<evidence type="ECO:0000313" key="4">
    <source>
        <dbReference type="Proteomes" id="UP000663981"/>
    </source>
</evidence>
<dbReference type="InterPro" id="IPR024623">
    <property type="entry name" value="YtxH"/>
</dbReference>
<dbReference type="PANTHER" id="PTHR35792">
    <property type="entry name" value="GENERAL STRESS PROTEIN"/>
    <property type="match status" value="1"/>
</dbReference>
<keyword evidence="2" id="KW-1133">Transmembrane helix</keyword>
<dbReference type="RefSeq" id="WP_207980110.1">
    <property type="nucleotide sequence ID" value="NZ_JAGDEL010000012.1"/>
</dbReference>
<dbReference type="Proteomes" id="UP000663981">
    <property type="component" value="Unassembled WGS sequence"/>
</dbReference>
<dbReference type="Pfam" id="PF12732">
    <property type="entry name" value="YtxH"/>
    <property type="match status" value="1"/>
</dbReference>
<evidence type="ECO:0000313" key="3">
    <source>
        <dbReference type="EMBL" id="MBO1513211.1"/>
    </source>
</evidence>
<keyword evidence="2" id="KW-0812">Transmembrane</keyword>
<accession>A0ABS3N4H5</accession>
<feature type="compositionally biased region" description="Basic and acidic residues" evidence="1">
    <location>
        <begin position="146"/>
        <end position="164"/>
    </location>
</feature>
<evidence type="ECO:0000256" key="1">
    <source>
        <dbReference type="SAM" id="MobiDB-lite"/>
    </source>
</evidence>
<reference evidence="3 4" key="1">
    <citation type="submission" date="2021-03" db="EMBL/GenBank/DDBJ databases">
        <title>Whole genome sequence of Metabacillus bambusae BG109.</title>
        <authorList>
            <person name="Jeong J.W."/>
        </authorList>
    </citation>
    <scope>NUCLEOTIDE SEQUENCE [LARGE SCALE GENOMIC DNA]</scope>
    <source>
        <strain evidence="3 4">BG109</strain>
    </source>
</reference>
<sequence>MGKNNNKDFIVGSIIGGLVGAAAALFLAPKSGKEIRENLGQQANVMKDRTGKFTNGALEKGSGIASVAKEKTVSLSQVLTEQSSQIMNKVRDIKSTTNGQGDFVEKEVADALEQISDEASTSNNDEKTEDQAISESITEAVEALEEDNKKEQPKADLKDEVKSN</sequence>
<comment type="caution">
    <text evidence="3">The sequence shown here is derived from an EMBL/GenBank/DDBJ whole genome shotgun (WGS) entry which is preliminary data.</text>
</comment>
<organism evidence="3 4">
    <name type="scientific">Metabacillus bambusae</name>
    <dbReference type="NCBI Taxonomy" id="2795218"/>
    <lineage>
        <taxon>Bacteria</taxon>
        <taxon>Bacillati</taxon>
        <taxon>Bacillota</taxon>
        <taxon>Bacilli</taxon>
        <taxon>Bacillales</taxon>
        <taxon>Bacillaceae</taxon>
        <taxon>Metabacillus</taxon>
    </lineage>
</organism>
<protein>
    <submittedName>
        <fullName evidence="3">YtxH domain-containing protein</fullName>
    </submittedName>
</protein>
<name>A0ABS3N4H5_9BACI</name>
<keyword evidence="4" id="KW-1185">Reference proteome</keyword>
<gene>
    <name evidence="3" type="ORF">I7822_16300</name>
</gene>
<evidence type="ECO:0000256" key="2">
    <source>
        <dbReference type="SAM" id="Phobius"/>
    </source>
</evidence>
<dbReference type="InterPro" id="IPR052928">
    <property type="entry name" value="Desiccation-related_membrane"/>
</dbReference>